<feature type="binding site" evidence="16">
    <location>
        <position position="159"/>
    </location>
    <ligand>
        <name>NADP(+)</name>
        <dbReference type="ChEBI" id="CHEBI:58349"/>
    </ligand>
</feature>
<evidence type="ECO:0000256" key="6">
    <source>
        <dbReference type="ARBA" id="ARBA00022619"/>
    </source>
</evidence>
<keyword evidence="10 14" id="KW-0560">Oxidoreductase</keyword>
<dbReference type="EMBL" id="WBKB01000005">
    <property type="protein sequence ID" value="KAB1642756.1"/>
    <property type="molecule type" value="Genomic_DNA"/>
</dbReference>
<evidence type="ECO:0000256" key="4">
    <source>
        <dbReference type="ARBA" id="ARBA00005259"/>
    </source>
</evidence>
<sequence length="351" mass="37378">MRRAIELAYQGPAAGPNPRVGCVILAADDGGPRRILGEGYHRGAGTPHAEVDALRDARERASLSNGNPLRGATAIVTLEPCSHTGRTGPCTEALAAAGIREVIYAVDDPNPEAAGGATYLRDRDIRVESGVGREEAFEVVRVWATSLRLGRPFVTLKLATTLDGKIAAEDGTSQWITSSAAREHAHRTRSEVGAILVGTGTVLSDDPSLTARDPDGTAFPQQPLRVALGHRQVPMDARMRGNEDEFLHLATRDPAEALAALADREIRHVLVEGGASVAAAFLKVGLVDELHTYLAPMILGSGKSAVDPFGIETLTDAERWHTEEVRRLGQDTFIRAVKLPAQPSTTKHPGA</sequence>
<dbReference type="Gene3D" id="3.40.430.10">
    <property type="entry name" value="Dihydrofolate Reductase, subunit A"/>
    <property type="match status" value="2"/>
</dbReference>
<feature type="binding site" evidence="16">
    <location>
        <position position="201"/>
    </location>
    <ligand>
        <name>NADP(+)</name>
        <dbReference type="ChEBI" id="CHEBI:58349"/>
    </ligand>
</feature>
<accession>A0A7J5BA82</accession>
<dbReference type="PROSITE" id="PS51747">
    <property type="entry name" value="CYT_DCMP_DEAMINASES_2"/>
    <property type="match status" value="1"/>
</dbReference>
<comment type="cofactor">
    <cofactor evidence="14 17">
        <name>Zn(2+)</name>
        <dbReference type="ChEBI" id="CHEBI:29105"/>
    </cofactor>
    <text evidence="14 17">Binds 1 zinc ion.</text>
</comment>
<dbReference type="PROSITE" id="PS00903">
    <property type="entry name" value="CYT_DCMP_DEAMINASES_1"/>
    <property type="match status" value="1"/>
</dbReference>
<keyword evidence="9 14" id="KW-0521">NADP</keyword>
<comment type="function">
    <text evidence="1 14">Converts 2,5-diamino-6-(ribosylamino)-4(3h)-pyrimidinone 5'-phosphate into 5-amino-6-(ribosylamino)-2,4(1h,3h)-pyrimidinedione 5'-phosphate.</text>
</comment>
<name>A0A7J5BA82_9MICO</name>
<feature type="binding site" evidence="17">
    <location>
        <position position="81"/>
    </location>
    <ligand>
        <name>Zn(2+)</name>
        <dbReference type="ChEBI" id="CHEBI:29105"/>
        <note>catalytic</note>
    </ligand>
</feature>
<evidence type="ECO:0000256" key="8">
    <source>
        <dbReference type="ARBA" id="ARBA00022833"/>
    </source>
</evidence>
<keyword evidence="14 19" id="KW-0378">Hydrolase</keyword>
<gene>
    <name evidence="19" type="primary">ribD</name>
    <name evidence="19" type="ORF">F8O05_09150</name>
</gene>
<keyword evidence="6 14" id="KW-0686">Riboflavin biosynthesis</keyword>
<evidence type="ECO:0000256" key="11">
    <source>
        <dbReference type="ARBA" id="ARBA00023268"/>
    </source>
</evidence>
<dbReference type="InterPro" id="IPR002125">
    <property type="entry name" value="CMP_dCMP_dom"/>
</dbReference>
<keyword evidence="8 14" id="KW-0862">Zinc</keyword>
<feature type="binding site" evidence="17">
    <location>
        <position position="48"/>
    </location>
    <ligand>
        <name>Zn(2+)</name>
        <dbReference type="ChEBI" id="CHEBI:29105"/>
        <note>catalytic</note>
    </ligand>
</feature>
<dbReference type="InterPro" id="IPR002734">
    <property type="entry name" value="RibDG_C"/>
</dbReference>
<evidence type="ECO:0000256" key="2">
    <source>
        <dbReference type="ARBA" id="ARBA00004882"/>
    </source>
</evidence>
<evidence type="ECO:0000256" key="7">
    <source>
        <dbReference type="ARBA" id="ARBA00022723"/>
    </source>
</evidence>
<evidence type="ECO:0000256" key="14">
    <source>
        <dbReference type="PIRNR" id="PIRNR006769"/>
    </source>
</evidence>
<dbReference type="InterPro" id="IPR050765">
    <property type="entry name" value="Riboflavin_Biosynth_HTPR"/>
</dbReference>
<dbReference type="GO" id="GO:0008703">
    <property type="term" value="F:5-amino-6-(5-phosphoribosylamino)uracil reductase activity"/>
    <property type="evidence" value="ECO:0007669"/>
    <property type="project" value="UniProtKB-EC"/>
</dbReference>
<feature type="binding site" evidence="16">
    <location>
        <begin position="274"/>
        <end position="280"/>
    </location>
    <ligand>
        <name>NADP(+)</name>
        <dbReference type="ChEBI" id="CHEBI:58349"/>
    </ligand>
</feature>
<comment type="caution">
    <text evidence="19">The sequence shown here is derived from an EMBL/GenBank/DDBJ whole genome shotgun (WGS) entry which is preliminary data.</text>
</comment>
<protein>
    <recommendedName>
        <fullName evidence="14">Riboflavin biosynthesis protein RibD</fullName>
    </recommendedName>
    <domain>
        <recommendedName>
            <fullName evidence="14">Diaminohydroxyphosphoribosylaminopyrimidine deaminase</fullName>
            <shortName evidence="14">DRAP deaminase</shortName>
            <ecNumber evidence="14">3.5.4.26</ecNumber>
        </recommendedName>
        <alternativeName>
            <fullName evidence="14">Riboflavin-specific deaminase</fullName>
        </alternativeName>
    </domain>
    <domain>
        <recommendedName>
            <fullName evidence="14">5-amino-6-(5-phosphoribosylamino)uracil reductase</fullName>
            <ecNumber evidence="14">1.1.1.193</ecNumber>
        </recommendedName>
        <alternativeName>
            <fullName evidence="14">HTP reductase</fullName>
        </alternativeName>
    </domain>
</protein>
<feature type="domain" description="CMP/dCMP-type deaminase" evidence="18">
    <location>
        <begin position="1"/>
        <end position="117"/>
    </location>
</feature>
<evidence type="ECO:0000256" key="16">
    <source>
        <dbReference type="PIRSR" id="PIRSR006769-2"/>
    </source>
</evidence>
<evidence type="ECO:0000313" key="20">
    <source>
        <dbReference type="Proteomes" id="UP000433493"/>
    </source>
</evidence>
<comment type="catalytic activity">
    <reaction evidence="13 14">
        <text>2,5-diamino-6-hydroxy-4-(5-phosphoribosylamino)-pyrimidine + H2O + H(+) = 5-amino-6-(5-phospho-D-ribosylamino)uracil + NH4(+)</text>
        <dbReference type="Rhea" id="RHEA:21868"/>
        <dbReference type="ChEBI" id="CHEBI:15377"/>
        <dbReference type="ChEBI" id="CHEBI:15378"/>
        <dbReference type="ChEBI" id="CHEBI:28938"/>
        <dbReference type="ChEBI" id="CHEBI:58453"/>
        <dbReference type="ChEBI" id="CHEBI:58614"/>
        <dbReference type="EC" id="3.5.4.26"/>
    </reaction>
</comment>
<dbReference type="UniPathway" id="UPA00275">
    <property type="reaction ID" value="UER00401"/>
</dbReference>
<comment type="similarity">
    <text evidence="4 14">In the N-terminal section; belongs to the cytidine and deoxycytidylate deaminase family.</text>
</comment>
<evidence type="ECO:0000256" key="5">
    <source>
        <dbReference type="ARBA" id="ARBA00007417"/>
    </source>
</evidence>
<evidence type="ECO:0000256" key="13">
    <source>
        <dbReference type="ARBA" id="ARBA00049886"/>
    </source>
</evidence>
<comment type="similarity">
    <text evidence="5 14">In the C-terminal section; belongs to the HTP reductase family.</text>
</comment>
<dbReference type="NCBIfam" id="TIGR00326">
    <property type="entry name" value="eubact_ribD"/>
    <property type="match status" value="1"/>
</dbReference>
<dbReference type="GO" id="GO:0008835">
    <property type="term" value="F:diaminohydroxyphosphoribosylaminopyrimidine deaminase activity"/>
    <property type="evidence" value="ECO:0007669"/>
    <property type="project" value="UniProtKB-EC"/>
</dbReference>
<dbReference type="InterPro" id="IPR024072">
    <property type="entry name" value="DHFR-like_dom_sf"/>
</dbReference>
<feature type="binding site" evidence="17">
    <location>
        <position position="90"/>
    </location>
    <ligand>
        <name>Zn(2+)</name>
        <dbReference type="ChEBI" id="CHEBI:29105"/>
        <note>catalytic</note>
    </ligand>
</feature>
<dbReference type="SUPFAM" id="SSF53927">
    <property type="entry name" value="Cytidine deaminase-like"/>
    <property type="match status" value="1"/>
</dbReference>
<evidence type="ECO:0000313" key="19">
    <source>
        <dbReference type="EMBL" id="KAB1642756.1"/>
    </source>
</evidence>
<evidence type="ECO:0000256" key="17">
    <source>
        <dbReference type="PIRSR" id="PIRSR006769-3"/>
    </source>
</evidence>
<feature type="binding site" evidence="16">
    <location>
        <position position="175"/>
    </location>
    <ligand>
        <name>NADP(+)</name>
        <dbReference type="ChEBI" id="CHEBI:58349"/>
    </ligand>
</feature>
<feature type="binding site" evidence="16">
    <location>
        <position position="189"/>
    </location>
    <ligand>
        <name>substrate</name>
    </ligand>
</feature>
<dbReference type="AlphaFoldDB" id="A0A7J5BA82"/>
<dbReference type="CDD" id="cd01284">
    <property type="entry name" value="Riboflavin_deaminase-reductase"/>
    <property type="match status" value="1"/>
</dbReference>
<comment type="pathway">
    <text evidence="2 14">Cofactor biosynthesis; riboflavin biosynthesis; 5-amino-6-(D-ribitylamino)uracil from GTP: step 2/4.</text>
</comment>
<evidence type="ECO:0000256" key="12">
    <source>
        <dbReference type="ARBA" id="ARBA00049861"/>
    </source>
</evidence>
<reference evidence="19 20" key="1">
    <citation type="submission" date="2019-09" db="EMBL/GenBank/DDBJ databases">
        <title>Phylogeny of genus Pseudoclavibacter and closely related genus.</title>
        <authorList>
            <person name="Li Y."/>
        </authorList>
    </citation>
    <scope>NUCLEOTIDE SEQUENCE [LARGE SCALE GENOMIC DNA]</scope>
    <source>
        <strain evidence="19 20">KCTC 13959</strain>
    </source>
</reference>
<keyword evidence="20" id="KW-1185">Reference proteome</keyword>
<dbReference type="PANTHER" id="PTHR38011">
    <property type="entry name" value="DIHYDROFOLATE REDUCTASE FAMILY PROTEIN (AFU_ORTHOLOGUE AFUA_8G06820)"/>
    <property type="match status" value="1"/>
</dbReference>
<keyword evidence="11" id="KW-0511">Multifunctional enzyme</keyword>
<evidence type="ECO:0000259" key="18">
    <source>
        <dbReference type="PROSITE" id="PS51747"/>
    </source>
</evidence>
<dbReference type="GO" id="GO:0009231">
    <property type="term" value="P:riboflavin biosynthetic process"/>
    <property type="evidence" value="ECO:0007669"/>
    <property type="project" value="UniProtKB-UniPathway"/>
</dbReference>
<feature type="binding site" evidence="16">
    <location>
        <position position="173"/>
    </location>
    <ligand>
        <name>substrate</name>
    </ligand>
</feature>
<keyword evidence="7 14" id="KW-0479">Metal-binding</keyword>
<dbReference type="InterPro" id="IPR016192">
    <property type="entry name" value="APOBEC/CMP_deaminase_Zn-bd"/>
</dbReference>
<feature type="active site" description="Proton donor" evidence="15">
    <location>
        <position position="50"/>
    </location>
</feature>
<dbReference type="PIRSF" id="PIRSF006769">
    <property type="entry name" value="RibD"/>
    <property type="match status" value="1"/>
</dbReference>
<comment type="catalytic activity">
    <reaction evidence="12 14">
        <text>5-amino-6-(5-phospho-D-ribitylamino)uracil + NADP(+) = 5-amino-6-(5-phospho-D-ribosylamino)uracil + NADPH + H(+)</text>
        <dbReference type="Rhea" id="RHEA:17845"/>
        <dbReference type="ChEBI" id="CHEBI:15378"/>
        <dbReference type="ChEBI" id="CHEBI:57783"/>
        <dbReference type="ChEBI" id="CHEBI:58349"/>
        <dbReference type="ChEBI" id="CHEBI:58421"/>
        <dbReference type="ChEBI" id="CHEBI:58453"/>
        <dbReference type="EC" id="1.1.1.193"/>
    </reaction>
</comment>
<dbReference type="GO" id="GO:0008270">
    <property type="term" value="F:zinc ion binding"/>
    <property type="evidence" value="ECO:0007669"/>
    <property type="project" value="InterPro"/>
</dbReference>
<evidence type="ECO:0000256" key="1">
    <source>
        <dbReference type="ARBA" id="ARBA00002151"/>
    </source>
</evidence>
<comment type="pathway">
    <text evidence="3 14">Cofactor biosynthesis; riboflavin biosynthesis; 5-amino-6-(D-ribitylamino)uracil from GTP: step 3/4.</text>
</comment>
<dbReference type="InterPro" id="IPR016193">
    <property type="entry name" value="Cytidine_deaminase-like"/>
</dbReference>
<dbReference type="EC" id="3.5.4.26" evidence="14"/>
<dbReference type="Proteomes" id="UP000433493">
    <property type="component" value="Unassembled WGS sequence"/>
</dbReference>
<evidence type="ECO:0000256" key="15">
    <source>
        <dbReference type="PIRSR" id="PIRSR006769-1"/>
    </source>
</evidence>
<evidence type="ECO:0000256" key="10">
    <source>
        <dbReference type="ARBA" id="ARBA00023002"/>
    </source>
</evidence>
<proteinExistence type="inferred from homology"/>
<dbReference type="EC" id="1.1.1.193" evidence="14"/>
<evidence type="ECO:0000256" key="3">
    <source>
        <dbReference type="ARBA" id="ARBA00004910"/>
    </source>
</evidence>
<dbReference type="Pfam" id="PF01872">
    <property type="entry name" value="RibD_C"/>
    <property type="match status" value="1"/>
</dbReference>
<feature type="binding site" evidence="16">
    <location>
        <position position="212"/>
    </location>
    <ligand>
        <name>substrate</name>
    </ligand>
</feature>
<feature type="binding site" evidence="16">
    <location>
        <position position="209"/>
    </location>
    <ligand>
        <name>substrate</name>
    </ligand>
</feature>
<dbReference type="OrthoDB" id="9800865at2"/>
<dbReference type="PANTHER" id="PTHR38011:SF7">
    <property type="entry name" value="2,5-DIAMINO-6-RIBOSYLAMINO-4(3H)-PYRIMIDINONE 5'-PHOSPHATE REDUCTASE"/>
    <property type="match status" value="1"/>
</dbReference>
<feature type="binding site" evidence="16">
    <location>
        <position position="272"/>
    </location>
    <ligand>
        <name>substrate</name>
    </ligand>
</feature>
<dbReference type="Gene3D" id="3.40.140.10">
    <property type="entry name" value="Cytidine Deaminase, domain 2"/>
    <property type="match status" value="1"/>
</dbReference>
<dbReference type="SUPFAM" id="SSF53597">
    <property type="entry name" value="Dihydrofolate reductase-like"/>
    <property type="match status" value="1"/>
</dbReference>
<feature type="binding site" evidence="16">
    <location>
        <position position="205"/>
    </location>
    <ligand>
        <name>NADP(+)</name>
        <dbReference type="ChEBI" id="CHEBI:58349"/>
    </ligand>
</feature>
<evidence type="ECO:0000256" key="9">
    <source>
        <dbReference type="ARBA" id="ARBA00022857"/>
    </source>
</evidence>
<organism evidence="19 20">
    <name type="scientific">Gulosibacter chungangensis</name>
    <dbReference type="NCBI Taxonomy" id="979746"/>
    <lineage>
        <taxon>Bacteria</taxon>
        <taxon>Bacillati</taxon>
        <taxon>Actinomycetota</taxon>
        <taxon>Actinomycetes</taxon>
        <taxon>Micrococcales</taxon>
        <taxon>Microbacteriaceae</taxon>
        <taxon>Gulosibacter</taxon>
    </lineage>
</organism>
<dbReference type="Pfam" id="PF00383">
    <property type="entry name" value="dCMP_cyt_deam_1"/>
    <property type="match status" value="1"/>
</dbReference>
<dbReference type="InterPro" id="IPR004794">
    <property type="entry name" value="Eubact_RibD"/>
</dbReference>